<evidence type="ECO:0000256" key="1">
    <source>
        <dbReference type="SAM" id="MobiDB-lite"/>
    </source>
</evidence>
<feature type="chain" id="PRO_5043415696" evidence="2">
    <location>
        <begin position="29"/>
        <end position="110"/>
    </location>
</feature>
<accession>A0AAV1L2K2</accession>
<name>A0AAV1L2K2_9NEOP</name>
<organism evidence="3 4">
    <name type="scientific">Parnassius mnemosyne</name>
    <name type="common">clouded apollo</name>
    <dbReference type="NCBI Taxonomy" id="213953"/>
    <lineage>
        <taxon>Eukaryota</taxon>
        <taxon>Metazoa</taxon>
        <taxon>Ecdysozoa</taxon>
        <taxon>Arthropoda</taxon>
        <taxon>Hexapoda</taxon>
        <taxon>Insecta</taxon>
        <taxon>Pterygota</taxon>
        <taxon>Neoptera</taxon>
        <taxon>Endopterygota</taxon>
        <taxon>Lepidoptera</taxon>
        <taxon>Glossata</taxon>
        <taxon>Ditrysia</taxon>
        <taxon>Papilionoidea</taxon>
        <taxon>Papilionidae</taxon>
        <taxon>Parnassiinae</taxon>
        <taxon>Parnassini</taxon>
        <taxon>Parnassius</taxon>
        <taxon>Driopa</taxon>
    </lineage>
</organism>
<keyword evidence="4" id="KW-1185">Reference proteome</keyword>
<feature type="signal peptide" evidence="2">
    <location>
        <begin position="1"/>
        <end position="28"/>
    </location>
</feature>
<feature type="region of interest" description="Disordered" evidence="1">
    <location>
        <begin position="59"/>
        <end position="78"/>
    </location>
</feature>
<comment type="caution">
    <text evidence="3">The sequence shown here is derived from an EMBL/GenBank/DDBJ whole genome shotgun (WGS) entry which is preliminary data.</text>
</comment>
<dbReference type="EMBL" id="CAVLGL010000082">
    <property type="protein sequence ID" value="CAK1588257.1"/>
    <property type="molecule type" value="Genomic_DNA"/>
</dbReference>
<dbReference type="Proteomes" id="UP001314205">
    <property type="component" value="Unassembled WGS sequence"/>
</dbReference>
<reference evidence="3 4" key="1">
    <citation type="submission" date="2023-11" db="EMBL/GenBank/DDBJ databases">
        <authorList>
            <person name="Hedman E."/>
            <person name="Englund M."/>
            <person name="Stromberg M."/>
            <person name="Nyberg Akerstrom W."/>
            <person name="Nylinder S."/>
            <person name="Jareborg N."/>
            <person name="Kallberg Y."/>
            <person name="Kronander E."/>
        </authorList>
    </citation>
    <scope>NUCLEOTIDE SEQUENCE [LARGE SCALE GENOMIC DNA]</scope>
</reference>
<proteinExistence type="predicted"/>
<keyword evidence="2" id="KW-0732">Signal</keyword>
<gene>
    <name evidence="3" type="ORF">PARMNEM_LOCUS8915</name>
</gene>
<dbReference type="AlphaFoldDB" id="A0AAV1L2K2"/>
<sequence>MACGFFGRCRICGCIMLMLRYYIPGGYGWYGRDGCASRCGTAIAARAAWQQRAEARANAVDEPGLEGSTEHGGEGWGVAPRPPLFPPPRLLAHSVRPRRALTNASYCHLT</sequence>
<evidence type="ECO:0000313" key="3">
    <source>
        <dbReference type="EMBL" id="CAK1588257.1"/>
    </source>
</evidence>
<evidence type="ECO:0000256" key="2">
    <source>
        <dbReference type="SAM" id="SignalP"/>
    </source>
</evidence>
<evidence type="ECO:0000313" key="4">
    <source>
        <dbReference type="Proteomes" id="UP001314205"/>
    </source>
</evidence>
<protein>
    <submittedName>
        <fullName evidence="3">Uncharacterized protein</fullName>
    </submittedName>
</protein>